<feature type="transmembrane region" description="Helical" evidence="1">
    <location>
        <begin position="12"/>
        <end position="34"/>
    </location>
</feature>
<proteinExistence type="predicted"/>
<accession>A0A3M7TWU8</accession>
<keyword evidence="1" id="KW-0812">Transmembrane</keyword>
<keyword evidence="1" id="KW-0472">Membrane</keyword>
<dbReference type="Proteomes" id="UP000278746">
    <property type="component" value="Unassembled WGS sequence"/>
</dbReference>
<dbReference type="AlphaFoldDB" id="A0A3M7TWU8"/>
<keyword evidence="1" id="KW-1133">Transmembrane helix</keyword>
<evidence type="ECO:0000256" key="1">
    <source>
        <dbReference type="SAM" id="Phobius"/>
    </source>
</evidence>
<evidence type="ECO:0000313" key="3">
    <source>
        <dbReference type="Proteomes" id="UP000278746"/>
    </source>
</evidence>
<keyword evidence="3" id="KW-1185">Reference proteome</keyword>
<dbReference type="EMBL" id="RHIB01000001">
    <property type="protein sequence ID" value="RNA69749.1"/>
    <property type="molecule type" value="Genomic_DNA"/>
</dbReference>
<dbReference type="RefSeq" id="WP_122897262.1">
    <property type="nucleotide sequence ID" value="NZ_RHIB01000001.1"/>
</dbReference>
<dbReference type="OrthoDB" id="2573403at2"/>
<sequence>MTNLSINGKTITIFGFILLLAITFTYALTIHFAYADSTETAATTYPDKIMEQVRQSLGERKHSTNLDEEIMALPKAEVMDLYFDAHGRTKGFGPEMREVVLMIFGVNLDAISSMEKLGVSIFSKGLWITQQPHDLFVLHSGNNDVDVMIYPTDYFKEETGLDGLPEKLTDRLKELGFIYNEDLEAYYYEHPDGIPIPDEEKHPIMGAILKTIEEDYSHLLY</sequence>
<reference evidence="2 3" key="1">
    <citation type="submission" date="2018-10" db="EMBL/GenBank/DDBJ databases">
        <title>Bacillus Keqinensis sp. nov., a moderately halophilic bacterium isolated from a saline-alkaline lake.</title>
        <authorList>
            <person name="Wang H."/>
        </authorList>
    </citation>
    <scope>NUCLEOTIDE SEQUENCE [LARGE SCALE GENOMIC DNA]</scope>
    <source>
        <strain evidence="2 3">KQ-3</strain>
    </source>
</reference>
<organism evidence="2 3">
    <name type="scientific">Alteribacter keqinensis</name>
    <dbReference type="NCBI Taxonomy" id="2483800"/>
    <lineage>
        <taxon>Bacteria</taxon>
        <taxon>Bacillati</taxon>
        <taxon>Bacillota</taxon>
        <taxon>Bacilli</taxon>
        <taxon>Bacillales</taxon>
        <taxon>Bacillaceae</taxon>
        <taxon>Alteribacter</taxon>
    </lineage>
</organism>
<protein>
    <submittedName>
        <fullName evidence="2">Uncharacterized protein</fullName>
    </submittedName>
</protein>
<gene>
    <name evidence="2" type="ORF">EBO34_07375</name>
</gene>
<comment type="caution">
    <text evidence="2">The sequence shown here is derived from an EMBL/GenBank/DDBJ whole genome shotgun (WGS) entry which is preliminary data.</text>
</comment>
<name>A0A3M7TWU8_9BACI</name>
<evidence type="ECO:0000313" key="2">
    <source>
        <dbReference type="EMBL" id="RNA69749.1"/>
    </source>
</evidence>